<dbReference type="InterPro" id="IPR001029">
    <property type="entry name" value="Flagellin_N"/>
</dbReference>
<keyword evidence="7" id="KW-0966">Cell projection</keyword>
<evidence type="ECO:0000313" key="7">
    <source>
        <dbReference type="EMBL" id="CDM24584.1"/>
    </source>
</evidence>
<reference evidence="7 8" key="1">
    <citation type="journal article" date="2014" name="BMC Microbiol.">
        <title>The oxygen-independent metabolism of cyclic monoterpenes in Castellaniella defragrans 65Phen.</title>
        <authorList>
            <person name="Petasch J."/>
            <person name="Disch E.M."/>
            <person name="Markert S."/>
            <person name="Becher D."/>
            <person name="Schweder T."/>
            <person name="Huttel B."/>
            <person name="Reinhardt R."/>
            <person name="Harder J."/>
        </authorList>
    </citation>
    <scope>NUCLEOTIDE SEQUENCE [LARGE SCALE GENOMIC DNA]</scope>
    <source>
        <strain evidence="7">65Phen</strain>
    </source>
</reference>
<dbReference type="Pfam" id="PF00669">
    <property type="entry name" value="Flagellin_N"/>
    <property type="match status" value="1"/>
</dbReference>
<evidence type="ECO:0000256" key="4">
    <source>
        <dbReference type="SAM" id="MobiDB-lite"/>
    </source>
</evidence>
<dbReference type="Gene3D" id="6.10.10.10">
    <property type="entry name" value="Flagellar export chaperone, C-terminal domain"/>
    <property type="match status" value="1"/>
</dbReference>
<evidence type="ECO:0000313" key="8">
    <source>
        <dbReference type="Proteomes" id="UP000019805"/>
    </source>
</evidence>
<comment type="similarity">
    <text evidence="1 3">Belongs to the bacterial flagellin family.</text>
</comment>
<dbReference type="HOGENOM" id="CLU_011142_7_2_4"/>
<dbReference type="PATRIC" id="fig|1437824.5.peg.2104"/>
<keyword evidence="7" id="KW-0969">Cilium</keyword>
<dbReference type="GO" id="GO:0009288">
    <property type="term" value="C:bacterial-type flagellum"/>
    <property type="evidence" value="ECO:0007669"/>
    <property type="project" value="UniProtKB-SubCell"/>
</dbReference>
<dbReference type="InterPro" id="IPR046358">
    <property type="entry name" value="Flagellin_C"/>
</dbReference>
<name>W8WYB9_CASD6</name>
<keyword evidence="2 3" id="KW-0975">Bacterial flagellum</keyword>
<dbReference type="Pfam" id="PF00700">
    <property type="entry name" value="Flagellin_C"/>
    <property type="match status" value="1"/>
</dbReference>
<dbReference type="Proteomes" id="UP000019805">
    <property type="component" value="Chromosome"/>
</dbReference>
<evidence type="ECO:0000256" key="1">
    <source>
        <dbReference type="ARBA" id="ARBA00005709"/>
    </source>
</evidence>
<dbReference type="SUPFAM" id="SSF64518">
    <property type="entry name" value="Phase 1 flagellin"/>
    <property type="match status" value="1"/>
</dbReference>
<comment type="function">
    <text evidence="3">Flagellin is the subunit protein which polymerizes to form the filaments of bacterial flagella.</text>
</comment>
<dbReference type="STRING" id="1437824.BN940_10621"/>
<dbReference type="EMBL" id="HG916765">
    <property type="protein sequence ID" value="CDM24584.1"/>
    <property type="molecule type" value="Genomic_DNA"/>
</dbReference>
<feature type="compositionally biased region" description="Polar residues" evidence="4">
    <location>
        <begin position="1"/>
        <end position="14"/>
    </location>
</feature>
<sequence>MVSVRTNVSSLQTQDRNRQAGNALGQAIERLSSGLRINSAKDDAAGQSIANRMEAGLRAGAQVMRGINDGISLMQTAEGGLDGINDLLQRARELAVQSANGTLSDSDRAAINQEFHQIRAEIDRIAYGTEIFGRHPLAPDASTQVPVKIGDTPPIFAKFPGSGQPASFTSGIVSTAYIPTGAKNFVLDIDSLGADDDIQLFTRDGKHLAGTPILGAGGDAVWKNNQVVDAASIQGRVLTESNGFLPGAAYDDSLLVQGGPAFDIDGSASGSYNGMNFSYSGDGDRYETDAAFNDGTNGAGGRLERLSIDEVTEDLLILVVGQGAFQATASWDVMPRPETRIQPPYSEPTDIVVGANFGQDVEKVTIEPTPSDSVSLGLDTVELDPIEQAREALARLSEALGKVDTYRGQYGALTNRFEGAIQNLAQERNATAAAQSRIQDADYAVEVSSMTRARILQQASAAVLAQANQVPRDMLSLISGQGG</sequence>
<feature type="domain" description="Flagellin C-terminal" evidence="6">
    <location>
        <begin position="396"/>
        <end position="478"/>
    </location>
</feature>
<evidence type="ECO:0000256" key="3">
    <source>
        <dbReference type="RuleBase" id="RU362073"/>
    </source>
</evidence>
<keyword evidence="8" id="KW-1185">Reference proteome</keyword>
<dbReference type="GO" id="GO:0005198">
    <property type="term" value="F:structural molecule activity"/>
    <property type="evidence" value="ECO:0007669"/>
    <property type="project" value="UniProtKB-UniRule"/>
</dbReference>
<dbReference type="eggNOG" id="COG1344">
    <property type="taxonomic scope" value="Bacteria"/>
</dbReference>
<gene>
    <name evidence="7" type="ORF">BN940_10621</name>
</gene>
<accession>W8WYB9</accession>
<dbReference type="InterPro" id="IPR001492">
    <property type="entry name" value="Flagellin"/>
</dbReference>
<proteinExistence type="inferred from homology"/>
<protein>
    <recommendedName>
        <fullName evidence="3">Flagellin</fullName>
    </recommendedName>
</protein>
<dbReference type="InterPro" id="IPR042187">
    <property type="entry name" value="Flagellin_C_sub2"/>
</dbReference>
<evidence type="ECO:0000259" key="6">
    <source>
        <dbReference type="Pfam" id="PF00700"/>
    </source>
</evidence>
<dbReference type="RefSeq" id="WP_043682726.1">
    <property type="nucleotide sequence ID" value="NZ_HG916765.1"/>
</dbReference>
<dbReference type="PANTHER" id="PTHR42792">
    <property type="entry name" value="FLAGELLIN"/>
    <property type="match status" value="1"/>
</dbReference>
<dbReference type="OrthoDB" id="9796789at2"/>
<dbReference type="Gene3D" id="1.20.1330.10">
    <property type="entry name" value="f41 fragment of flagellin, N-terminal domain"/>
    <property type="match status" value="2"/>
</dbReference>
<feature type="domain" description="Flagellin N-terminal" evidence="5">
    <location>
        <begin position="4"/>
        <end position="134"/>
    </location>
</feature>
<dbReference type="KEGG" id="cdn:BN940_10621"/>
<dbReference type="PRINTS" id="PR00207">
    <property type="entry name" value="FLAGELLIN"/>
</dbReference>
<dbReference type="AlphaFoldDB" id="W8WYB9"/>
<evidence type="ECO:0000259" key="5">
    <source>
        <dbReference type="Pfam" id="PF00669"/>
    </source>
</evidence>
<dbReference type="PANTHER" id="PTHR42792:SF2">
    <property type="entry name" value="FLAGELLIN"/>
    <property type="match status" value="1"/>
</dbReference>
<dbReference type="GO" id="GO:0005576">
    <property type="term" value="C:extracellular region"/>
    <property type="evidence" value="ECO:0007669"/>
    <property type="project" value="UniProtKB-SubCell"/>
</dbReference>
<organism evidence="7 8">
    <name type="scientific">Castellaniella defragrans (strain DSM 12143 / CCUG 39792 / 65Phen)</name>
    <name type="common">Alcaligenes defragrans</name>
    <dbReference type="NCBI Taxonomy" id="1437824"/>
    <lineage>
        <taxon>Bacteria</taxon>
        <taxon>Pseudomonadati</taxon>
        <taxon>Pseudomonadota</taxon>
        <taxon>Betaproteobacteria</taxon>
        <taxon>Burkholderiales</taxon>
        <taxon>Alcaligenaceae</taxon>
        <taxon>Castellaniella</taxon>
    </lineage>
</organism>
<evidence type="ECO:0000256" key="2">
    <source>
        <dbReference type="ARBA" id="ARBA00023143"/>
    </source>
</evidence>
<feature type="region of interest" description="Disordered" evidence="4">
    <location>
        <begin position="1"/>
        <end position="20"/>
    </location>
</feature>
<keyword evidence="7" id="KW-0282">Flagellum</keyword>
<comment type="subcellular location">
    <subcellularLocation>
        <location evidence="3">Secreted</location>
    </subcellularLocation>
    <subcellularLocation>
        <location evidence="3">Bacterial flagellum</location>
    </subcellularLocation>
</comment>
<keyword evidence="3" id="KW-0964">Secreted</keyword>